<dbReference type="OrthoDB" id="3140657at2759"/>
<dbReference type="PANTHER" id="PTHR42057">
    <property type="entry name" value="F-BOX DOMAIN PROTEIN (AFU_ORTHOLOGUE AFUA_4G00200)"/>
    <property type="match status" value="1"/>
</dbReference>
<proteinExistence type="predicted"/>
<evidence type="ECO:0000313" key="1">
    <source>
        <dbReference type="EMBL" id="CEL04629.1"/>
    </source>
</evidence>
<gene>
    <name evidence="1" type="ORF">ASPCAL05757</name>
</gene>
<dbReference type="PANTHER" id="PTHR42057:SF2">
    <property type="entry name" value="F-BOX DOMAIN PROTEIN (AFU_ORTHOLOGUE AFUA_4G00200)-RELATED"/>
    <property type="match status" value="1"/>
</dbReference>
<sequence length="166" mass="19211">MRIWQVSRPELPLELLAHIVSFADKPSLKSLRQTFHFLSTPATKQLFSTIRLFPDERSYERIKNMLDSPELRALPKRVHLNTVEEDYDPNEETEQDFTPDFKGAIQSLGHFPNVRSATLRFNKNCFAADGIALWPCPETSEYREQVLKSFFSWLAALKIPIEEASI</sequence>
<organism evidence="1 2">
    <name type="scientific">Aspergillus calidoustus</name>
    <dbReference type="NCBI Taxonomy" id="454130"/>
    <lineage>
        <taxon>Eukaryota</taxon>
        <taxon>Fungi</taxon>
        <taxon>Dikarya</taxon>
        <taxon>Ascomycota</taxon>
        <taxon>Pezizomycotina</taxon>
        <taxon>Eurotiomycetes</taxon>
        <taxon>Eurotiomycetidae</taxon>
        <taxon>Eurotiales</taxon>
        <taxon>Aspergillaceae</taxon>
        <taxon>Aspergillus</taxon>
        <taxon>Aspergillus subgen. Nidulantes</taxon>
    </lineage>
</organism>
<evidence type="ECO:0008006" key="3">
    <source>
        <dbReference type="Google" id="ProtNLM"/>
    </source>
</evidence>
<reference evidence="2" key="1">
    <citation type="journal article" date="2016" name="Genome Announc.">
        <title>Draft genome sequences of fungus Aspergillus calidoustus.</title>
        <authorList>
            <person name="Horn F."/>
            <person name="Linde J."/>
            <person name="Mattern D.J."/>
            <person name="Walther G."/>
            <person name="Guthke R."/>
            <person name="Scherlach K."/>
            <person name="Martin K."/>
            <person name="Brakhage A.A."/>
            <person name="Petzke L."/>
            <person name="Valiante V."/>
        </authorList>
    </citation>
    <scope>NUCLEOTIDE SEQUENCE [LARGE SCALE GENOMIC DNA]</scope>
    <source>
        <strain evidence="2">SF006504</strain>
    </source>
</reference>
<evidence type="ECO:0000313" key="2">
    <source>
        <dbReference type="Proteomes" id="UP000054771"/>
    </source>
</evidence>
<accession>A0A0U4Z4M9</accession>
<name>A0A0U4Z4M9_ASPCI</name>
<dbReference type="AlphaFoldDB" id="A0A0U4Z4M9"/>
<dbReference type="Proteomes" id="UP000054771">
    <property type="component" value="Unassembled WGS sequence"/>
</dbReference>
<dbReference type="EMBL" id="CDMC01000004">
    <property type="protein sequence ID" value="CEL04629.1"/>
    <property type="molecule type" value="Genomic_DNA"/>
</dbReference>
<protein>
    <recommendedName>
        <fullName evidence="3">F-box domain-containing protein</fullName>
    </recommendedName>
</protein>
<keyword evidence="2" id="KW-1185">Reference proteome</keyword>